<dbReference type="AlphaFoldDB" id="A1SVG2"/>
<dbReference type="eggNOG" id="COG3321">
    <property type="taxonomic scope" value="Bacteria"/>
</dbReference>
<dbReference type="SUPFAM" id="SSF53901">
    <property type="entry name" value="Thiolase-like"/>
    <property type="match status" value="1"/>
</dbReference>
<dbReference type="Gene3D" id="3.40.366.10">
    <property type="entry name" value="Malonyl-Coenzyme A Acyl Carrier Protein, domain 2"/>
    <property type="match status" value="2"/>
</dbReference>
<dbReference type="InterPro" id="IPR014043">
    <property type="entry name" value="Acyl_transferase_dom"/>
</dbReference>
<evidence type="ECO:0000259" key="1">
    <source>
        <dbReference type="SMART" id="SM00827"/>
    </source>
</evidence>
<dbReference type="EMBL" id="CP000510">
    <property type="protein sequence ID" value="ABM03477.1"/>
    <property type="molecule type" value="Genomic_DNA"/>
</dbReference>
<dbReference type="Proteomes" id="UP000000639">
    <property type="component" value="Chromosome"/>
</dbReference>
<dbReference type="InterPro" id="IPR014031">
    <property type="entry name" value="Ketoacyl_synth_C"/>
</dbReference>
<dbReference type="Gene3D" id="3.40.47.10">
    <property type="match status" value="1"/>
</dbReference>
<dbReference type="HOGENOM" id="CLU_003557_0_0_6"/>
<dbReference type="RefSeq" id="WP_011770037.1">
    <property type="nucleotide sequence ID" value="NC_008709.1"/>
</dbReference>
<protein>
    <submittedName>
        <fullName evidence="2">Polyunsaturated fatty acid synthase PfaB</fullName>
    </submittedName>
</protein>
<feature type="domain" description="Malonyl-CoA:ACP transacylase (MAT)" evidence="1">
    <location>
        <begin position="480"/>
        <end position="812"/>
    </location>
</feature>
<dbReference type="InterPro" id="IPR014181">
    <property type="entry name" value="Omega3_polyunsat_FA_synth-like"/>
</dbReference>
<evidence type="ECO:0000313" key="2">
    <source>
        <dbReference type="EMBL" id="ABM03477.1"/>
    </source>
</evidence>
<dbReference type="InterPro" id="IPR001227">
    <property type="entry name" value="Ac_transferase_dom_sf"/>
</dbReference>
<dbReference type="SMART" id="SM00827">
    <property type="entry name" value="PKS_AT"/>
    <property type="match status" value="1"/>
</dbReference>
<gene>
    <name evidence="2" type="ordered locus">Ping_1685</name>
</gene>
<keyword evidence="3" id="KW-1185">Reference proteome</keyword>
<dbReference type="InterPro" id="IPR016039">
    <property type="entry name" value="Thiolase-like"/>
</dbReference>
<dbReference type="NCBIfam" id="TIGR02816">
    <property type="entry name" value="pfaB_fam"/>
    <property type="match status" value="1"/>
</dbReference>
<dbReference type="InterPro" id="IPR052568">
    <property type="entry name" value="PKS-FAS_Synthase"/>
</dbReference>
<accession>A1SVG2</accession>
<reference evidence="2 3" key="1">
    <citation type="submission" date="2007-01" db="EMBL/GenBank/DDBJ databases">
        <title>Complete sequence of Psychromonas ingrahamii 37.</title>
        <authorList>
            <consortium name="US DOE Joint Genome Institute"/>
            <person name="Copeland A."/>
            <person name="Lucas S."/>
            <person name="Lapidus A."/>
            <person name="Barry K."/>
            <person name="Detter J.C."/>
            <person name="Glavina del Rio T."/>
            <person name="Hammon N."/>
            <person name="Israni S."/>
            <person name="Dalin E."/>
            <person name="Tice H."/>
            <person name="Pitluck S."/>
            <person name="Thompson L.S."/>
            <person name="Brettin T."/>
            <person name="Bruce D."/>
            <person name="Han C."/>
            <person name="Tapia R."/>
            <person name="Schmutz J."/>
            <person name="Larimer F."/>
            <person name="Land M."/>
            <person name="Hauser L."/>
            <person name="Kyrpides N."/>
            <person name="Ivanova N."/>
            <person name="Staley J."/>
            <person name="Richardson P."/>
        </authorList>
    </citation>
    <scope>NUCLEOTIDE SEQUENCE [LARGE SCALE GENOMIC DNA]</scope>
    <source>
        <strain evidence="2 3">37</strain>
    </source>
</reference>
<dbReference type="PANTHER" id="PTHR43074:SF1">
    <property type="entry name" value="BETA-KETOACYL SYNTHASE FAMILY PROTEIN-RELATED"/>
    <property type="match status" value="1"/>
</dbReference>
<dbReference type="GO" id="GO:0016746">
    <property type="term" value="F:acyltransferase activity"/>
    <property type="evidence" value="ECO:0007669"/>
    <property type="project" value="InterPro"/>
</dbReference>
<dbReference type="Pfam" id="PF02801">
    <property type="entry name" value="Ketoacyl-synt_C"/>
    <property type="match status" value="1"/>
</dbReference>
<dbReference type="SUPFAM" id="SSF52151">
    <property type="entry name" value="FabD/lysophospholipase-like"/>
    <property type="match status" value="1"/>
</dbReference>
<dbReference type="PANTHER" id="PTHR43074">
    <property type="entry name" value="OMEGA-3 POLYUNSATURATED FATTY ACID SYNTHASE PFAB-RELATED"/>
    <property type="match status" value="1"/>
</dbReference>
<name>A1SVG2_PSYIN</name>
<dbReference type="KEGG" id="pin:Ping_1685"/>
<proteinExistence type="predicted"/>
<dbReference type="InterPro" id="IPR016035">
    <property type="entry name" value="Acyl_Trfase/lysoPLipase"/>
</dbReference>
<sequence>MADNRGLDTLNARLAIIGIDAQFEGLPNIDYVESALYKGERYKGELHKADLYWVDGQDLDPLLEQSDYPTLCRDSAARVVAANKLSAQQVAVIILSDPSESIAVTLQEYFSCSIVNNLGVALTRGEKLIAEFNVAVLIIAANLNADSNIKQDQASISFSDDFSGYAQHNGVVSVLLSAADFAAANGCYSYATLHSAACSANTAEQMFASGADTAGKMRATIERSLRAAKISAEMIDSVEVSALKAPALCILETNALLYAYSHGQKLNTAISCSKSVLGDNGALSQLLGLLNSVFVLQQRYRAGIKDWAKPSFEKLQAWSESPFYFFNKATPAFPNANGSPRYVAYSCLSQDHYAHIILQENNDKLVHSNGFNACADLTLFVLAENNQVGLTVQLQRLSADISGGNFKALAKQYFKGFSESQNKAFKMVLLAESPEQLIKEITLALTGIKHAFTNNTHWKTPKGSYFSATPLLTKHNIAFLYPGIGATYVGLGQDLFHLFPEIYSNVVSLADNIGSTLKEQLIYPRSVTRLDFRELKQLNLSLRSRLADIAECGVGFACVFSQIFAQVFNIKADFAAGYSMGEISMYAGLGCWHKPGLMSARLADSDTFNHRLSGELRALRERWNLPDVSDGTVERIWETYSIRGSFDEVSKAIEKGERVYVTLINTADSLTIGGYPKDCLQVIKRLGVRAVPLNIGNAIHSEVAYTEYQAMQNLYTMAVSERINTKMYSSSCYLPIPQHPKAIALSIAKCLCEPVDFPRLINTLHDKGAEVFIEMGAGTSLSGWTNKILKRPATSDKTAADFLTVPVNAKGCDDQLSYARLAAKLVSAGIDINLSSFFYGSIIQPVCTFSGKAC</sequence>
<organism evidence="2 3">
    <name type="scientific">Psychromonas ingrahamii (strain DSM 17664 / CCUG 51855 / 37)</name>
    <dbReference type="NCBI Taxonomy" id="357804"/>
    <lineage>
        <taxon>Bacteria</taxon>
        <taxon>Pseudomonadati</taxon>
        <taxon>Pseudomonadota</taxon>
        <taxon>Gammaproteobacteria</taxon>
        <taxon>Alteromonadales</taxon>
        <taxon>Psychromonadaceae</taxon>
        <taxon>Psychromonas</taxon>
    </lineage>
</organism>
<dbReference type="OrthoDB" id="499075at2"/>
<evidence type="ECO:0000313" key="3">
    <source>
        <dbReference type="Proteomes" id="UP000000639"/>
    </source>
</evidence>
<dbReference type="STRING" id="357804.Ping_1685"/>
<dbReference type="Gene3D" id="3.30.70.3290">
    <property type="match status" value="1"/>
</dbReference>